<organism evidence="1">
    <name type="scientific">marine sediment metagenome</name>
    <dbReference type="NCBI Taxonomy" id="412755"/>
    <lineage>
        <taxon>unclassified sequences</taxon>
        <taxon>metagenomes</taxon>
        <taxon>ecological metagenomes</taxon>
    </lineage>
</organism>
<dbReference type="AlphaFoldDB" id="A0A0F9GW49"/>
<proteinExistence type="predicted"/>
<gene>
    <name evidence="1" type="ORF">LCGC14_1860410</name>
</gene>
<protein>
    <submittedName>
        <fullName evidence="1">Uncharacterized protein</fullName>
    </submittedName>
</protein>
<name>A0A0F9GW49_9ZZZZ</name>
<accession>A0A0F9GW49</accession>
<reference evidence="1" key="1">
    <citation type="journal article" date="2015" name="Nature">
        <title>Complex archaea that bridge the gap between prokaryotes and eukaryotes.</title>
        <authorList>
            <person name="Spang A."/>
            <person name="Saw J.H."/>
            <person name="Jorgensen S.L."/>
            <person name="Zaremba-Niedzwiedzka K."/>
            <person name="Martijn J."/>
            <person name="Lind A.E."/>
            <person name="van Eijk R."/>
            <person name="Schleper C."/>
            <person name="Guy L."/>
            <person name="Ettema T.J."/>
        </authorList>
    </citation>
    <scope>NUCLEOTIDE SEQUENCE</scope>
</reference>
<dbReference type="EMBL" id="LAZR01018818">
    <property type="protein sequence ID" value="KKL94866.1"/>
    <property type="molecule type" value="Genomic_DNA"/>
</dbReference>
<feature type="non-terminal residue" evidence="1">
    <location>
        <position position="1"/>
    </location>
</feature>
<sequence>RLDKEIGLRNQQSLERQRKAEIDAASIEESRISREGKIVRAQQRAVVGKSGVGLAGATLSVLADAAAQFSMERNLALRRGLIRGQELRERGRIEAAKGIFAFARGKEIKRFSFIKAGGSILGAAGKSGFFD</sequence>
<evidence type="ECO:0000313" key="1">
    <source>
        <dbReference type="EMBL" id="KKL94866.1"/>
    </source>
</evidence>
<comment type="caution">
    <text evidence="1">The sequence shown here is derived from an EMBL/GenBank/DDBJ whole genome shotgun (WGS) entry which is preliminary data.</text>
</comment>